<feature type="short sequence motif" description="GXSXG" evidence="2">
    <location>
        <begin position="179"/>
        <end position="183"/>
    </location>
</feature>
<evidence type="ECO:0000259" key="5">
    <source>
        <dbReference type="PROSITE" id="PS51635"/>
    </source>
</evidence>
<evidence type="ECO:0000256" key="4">
    <source>
        <dbReference type="SAM" id="MobiDB-lite"/>
    </source>
</evidence>
<accession>A0A2V0NY69</accession>
<evidence type="ECO:0000256" key="2">
    <source>
        <dbReference type="PROSITE-ProRule" id="PRU01161"/>
    </source>
</evidence>
<dbReference type="CDD" id="cd07224">
    <property type="entry name" value="Pat_like"/>
    <property type="match status" value="1"/>
</dbReference>
<sequence length="419" mass="42365">MAMAGRLQGAQLRGLAGRRAGSARAQRVRGCEGPAARRSSTAAAAVPPQQPGGQPPREQQQRSPLAPSSGSGSDADGAGASAALLTRLTASFRRISGSGASSSGSGSSGAGSSPLGSPLASIDPEEAAAASAAAARDAFENGTLGFGFSAGGLLFPYYIGVVQELTELGIIREGTPMAGASAGSLIVACARSGLPMSTILAACYDLADDCRANGTRFRLGPVLERVLRELLPPDVAASVSGRTFVAVTRLLSEEGPLLQPRLVSEFQGKDDLIAALMTSCHIPVYMDGRLATRFRGTFHFDGGITNFLPCPTPASHTVRVCCLPSKQLSALGHIDVSPDVYAPWPYRLGEMLAMAFEPAEQGVLEGLVARGREDSAAWARASGLAALAAAGGAAGGTAAVAGGRAAAVRVVSGGGVVLP</sequence>
<dbReference type="GO" id="GO:0005811">
    <property type="term" value="C:lipid droplet"/>
    <property type="evidence" value="ECO:0007669"/>
    <property type="project" value="TreeGrafter"/>
</dbReference>
<dbReference type="GO" id="GO:0019433">
    <property type="term" value="P:triglyceride catabolic process"/>
    <property type="evidence" value="ECO:0007669"/>
    <property type="project" value="TreeGrafter"/>
</dbReference>
<keyword evidence="7" id="KW-1185">Reference proteome</keyword>
<dbReference type="GO" id="GO:0005737">
    <property type="term" value="C:cytoplasm"/>
    <property type="evidence" value="ECO:0007669"/>
    <property type="project" value="TreeGrafter"/>
</dbReference>
<protein>
    <recommendedName>
        <fullName evidence="3">Patatin</fullName>
        <ecNumber evidence="3">3.1.1.-</ecNumber>
    </recommendedName>
</protein>
<dbReference type="PANTHER" id="PTHR12406:SF7">
    <property type="entry name" value="PATATIN-LIKE PHOSPHOLIPASE DOMAIN-CONTAINING PROTEIN 4"/>
    <property type="match status" value="1"/>
</dbReference>
<dbReference type="Proteomes" id="UP000247498">
    <property type="component" value="Unassembled WGS sequence"/>
</dbReference>
<evidence type="ECO:0000313" key="6">
    <source>
        <dbReference type="EMBL" id="GBF89775.1"/>
    </source>
</evidence>
<dbReference type="AlphaFoldDB" id="A0A2V0NY69"/>
<dbReference type="SUPFAM" id="SSF52151">
    <property type="entry name" value="FabD/lysophospholipase-like"/>
    <property type="match status" value="1"/>
</dbReference>
<feature type="active site" description="Proton acceptor" evidence="2">
    <location>
        <position position="301"/>
    </location>
</feature>
<name>A0A2V0NY69_9CHLO</name>
<dbReference type="GO" id="GO:0016020">
    <property type="term" value="C:membrane"/>
    <property type="evidence" value="ECO:0007669"/>
    <property type="project" value="TreeGrafter"/>
</dbReference>
<dbReference type="PANTHER" id="PTHR12406">
    <property type="entry name" value="CALCIUM-INDEPENDENT PHOSPHOLIPASE A2 IPLA2 -RELATED"/>
    <property type="match status" value="1"/>
</dbReference>
<dbReference type="EC" id="3.1.1.-" evidence="3"/>
<dbReference type="PROSITE" id="PS51635">
    <property type="entry name" value="PNPLA"/>
    <property type="match status" value="1"/>
</dbReference>
<feature type="active site" description="Nucleophile" evidence="2">
    <location>
        <position position="181"/>
    </location>
</feature>
<dbReference type="InterPro" id="IPR033562">
    <property type="entry name" value="PLPL"/>
</dbReference>
<comment type="similarity">
    <text evidence="3">Belongs to the patatin family.</text>
</comment>
<evidence type="ECO:0000313" key="7">
    <source>
        <dbReference type="Proteomes" id="UP000247498"/>
    </source>
</evidence>
<feature type="compositionally biased region" description="Low complexity" evidence="4">
    <location>
        <begin position="36"/>
        <end position="47"/>
    </location>
</feature>
<dbReference type="FunCoup" id="A0A2V0NY69">
    <property type="interactions" value="546"/>
</dbReference>
<feature type="compositionally biased region" description="Low complexity" evidence="4">
    <location>
        <begin position="55"/>
        <end position="78"/>
    </location>
</feature>
<dbReference type="InterPro" id="IPR002641">
    <property type="entry name" value="PNPLA_dom"/>
</dbReference>
<comment type="caution">
    <text evidence="2">Lacks conserved residue(s) required for the propagation of feature annotation.</text>
</comment>
<feature type="region of interest" description="Disordered" evidence="4">
    <location>
        <begin position="1"/>
        <end position="78"/>
    </location>
</feature>
<comment type="domain">
    <text evidence="3">The nitrogen atoms of the two glycine residues in the GGXR motif define the oxyanion hole, and stabilize the oxyanion that forms during the nucleophilic attack by the catalytic serine during substrate cleavage.</text>
</comment>
<feature type="compositionally biased region" description="Low complexity" evidence="4">
    <location>
        <begin position="1"/>
        <end position="25"/>
    </location>
</feature>
<evidence type="ECO:0000256" key="3">
    <source>
        <dbReference type="RuleBase" id="RU361262"/>
    </source>
</evidence>
<dbReference type="EMBL" id="BDRX01000012">
    <property type="protein sequence ID" value="GBF89775.1"/>
    <property type="molecule type" value="Genomic_DNA"/>
</dbReference>
<dbReference type="Pfam" id="PF01734">
    <property type="entry name" value="Patatin"/>
    <property type="match status" value="1"/>
</dbReference>
<dbReference type="OrthoDB" id="197155at2759"/>
<evidence type="ECO:0000256" key="1">
    <source>
        <dbReference type="ARBA" id="ARBA00023098"/>
    </source>
</evidence>
<keyword evidence="2 3" id="KW-0378">Hydrolase</keyword>
<proteinExistence type="inferred from homology"/>
<reference evidence="6 7" key="1">
    <citation type="journal article" date="2018" name="Sci. Rep.">
        <title>Raphidocelis subcapitata (=Pseudokirchneriella subcapitata) provides an insight into genome evolution and environmental adaptations in the Sphaeropleales.</title>
        <authorList>
            <person name="Suzuki S."/>
            <person name="Yamaguchi H."/>
            <person name="Nakajima N."/>
            <person name="Kawachi M."/>
        </authorList>
    </citation>
    <scope>NUCLEOTIDE SEQUENCE [LARGE SCALE GENOMIC DNA]</scope>
    <source>
        <strain evidence="6 7">NIES-35</strain>
    </source>
</reference>
<dbReference type="InParanoid" id="A0A2V0NY69"/>
<dbReference type="InterPro" id="IPR016035">
    <property type="entry name" value="Acyl_Trfase/lysoPLipase"/>
</dbReference>
<dbReference type="GO" id="GO:0004806">
    <property type="term" value="F:triacylglycerol lipase activity"/>
    <property type="evidence" value="ECO:0007669"/>
    <property type="project" value="TreeGrafter"/>
</dbReference>
<dbReference type="GO" id="GO:0055088">
    <property type="term" value="P:lipid homeostasis"/>
    <property type="evidence" value="ECO:0007669"/>
    <property type="project" value="TreeGrafter"/>
</dbReference>
<comment type="function">
    <text evidence="3">Lipolytic acyl hydrolase (LAH).</text>
</comment>
<feature type="region of interest" description="Disordered" evidence="4">
    <location>
        <begin position="96"/>
        <end position="121"/>
    </location>
</feature>
<gene>
    <name evidence="6" type="ORF">Rsub_02945</name>
</gene>
<organism evidence="6 7">
    <name type="scientific">Raphidocelis subcapitata</name>
    <dbReference type="NCBI Taxonomy" id="307507"/>
    <lineage>
        <taxon>Eukaryota</taxon>
        <taxon>Viridiplantae</taxon>
        <taxon>Chlorophyta</taxon>
        <taxon>core chlorophytes</taxon>
        <taxon>Chlorophyceae</taxon>
        <taxon>CS clade</taxon>
        <taxon>Sphaeropleales</taxon>
        <taxon>Selenastraceae</taxon>
        <taxon>Raphidocelis</taxon>
    </lineage>
</organism>
<keyword evidence="2 3" id="KW-0442">Lipid degradation</keyword>
<feature type="domain" description="PNPLA" evidence="5">
    <location>
        <begin position="146"/>
        <end position="314"/>
    </location>
</feature>
<feature type="short sequence motif" description="DGA/G" evidence="2">
    <location>
        <begin position="301"/>
        <end position="303"/>
    </location>
</feature>
<comment type="caution">
    <text evidence="6">The sequence shown here is derived from an EMBL/GenBank/DDBJ whole genome shotgun (WGS) entry which is preliminary data.</text>
</comment>
<keyword evidence="1 2" id="KW-0443">Lipid metabolism</keyword>